<dbReference type="InterPro" id="IPR012677">
    <property type="entry name" value="Nucleotide-bd_a/b_plait_sf"/>
</dbReference>
<dbReference type="GO" id="GO:0071011">
    <property type="term" value="C:precatalytic spliceosome"/>
    <property type="evidence" value="ECO:0007669"/>
    <property type="project" value="TreeGrafter"/>
</dbReference>
<reference evidence="5" key="1">
    <citation type="submission" date="2022-11" db="EMBL/GenBank/DDBJ databases">
        <authorList>
            <person name="Kikuchi T."/>
        </authorList>
    </citation>
    <scope>NUCLEOTIDE SEQUENCE</scope>
    <source>
        <strain evidence="5">PS1010</strain>
    </source>
</reference>
<gene>
    <name evidence="5" type="ORF">CAMP_LOCUS11803</name>
</gene>
<dbReference type="CDD" id="cd12374">
    <property type="entry name" value="RRM_UHM_SPF45_PUF60"/>
    <property type="match status" value="1"/>
</dbReference>
<organism evidence="5 6">
    <name type="scientific">Caenorhabditis angaria</name>
    <dbReference type="NCBI Taxonomy" id="860376"/>
    <lineage>
        <taxon>Eukaryota</taxon>
        <taxon>Metazoa</taxon>
        <taxon>Ecdysozoa</taxon>
        <taxon>Nematoda</taxon>
        <taxon>Chromadorea</taxon>
        <taxon>Rhabditida</taxon>
        <taxon>Rhabditina</taxon>
        <taxon>Rhabditomorpha</taxon>
        <taxon>Rhabditoidea</taxon>
        <taxon>Rhabditidae</taxon>
        <taxon>Peloderinae</taxon>
        <taxon>Caenorhabditis</taxon>
    </lineage>
</organism>
<sequence>MYDEDDIPVREPVAKKTKPMDNIQMQFLQSQLAKKKNALQAAARLKNVAKPAAPLPVIDLSARNKFNTSNSQPMGLRPVKAIPVADNISFLPKAATNDSFMMFGEYLVKNEYQINVPNDYEKMSKIINERKMKEKAAKEVAKRLAREHEDEDKKRTKGAAIAPPQALIEIPPPPERDNEKEQQASSSSSELMPPPSFLPAFGKATSRGLGIAANIMKKHGYKEGQGLGKMEQGMSTALSIEKTGIRGGNIVANDTTATTPKAPTFATNSFEAMQNATKILALSNLISLEELRGDYENKDEFGAEIREELEKCGQVNKVIVHVNESASEEEQVRVLVEFTNSAQAIKAFVVMNGRFFGGRSVMAAFHNVDDFQNQIF</sequence>
<keyword evidence="2" id="KW-0539">Nucleus</keyword>
<name>A0A9P1IQ90_9PELO</name>
<comment type="function">
    <text evidence="2">Splice factor that binds to the single-stranded 3'AG at the exon/intron border and promotes its utilization in the second catalytic step. Involved in the regulation of alternative splicing and the utilization of cryptic splice sites.</text>
</comment>
<dbReference type="InterPro" id="IPR000467">
    <property type="entry name" value="G_patch_dom"/>
</dbReference>
<comment type="subcellular location">
    <subcellularLocation>
        <location evidence="2">Nucleus</location>
    </subcellularLocation>
</comment>
<dbReference type="InterPro" id="IPR000504">
    <property type="entry name" value="RRM_dom"/>
</dbReference>
<dbReference type="AlphaFoldDB" id="A0A9P1IQ90"/>
<keyword evidence="1 2" id="KW-0694">RNA-binding</keyword>
<evidence type="ECO:0000256" key="2">
    <source>
        <dbReference type="PIRNR" id="PIRNR031066"/>
    </source>
</evidence>
<dbReference type="InterPro" id="IPR035979">
    <property type="entry name" value="RBD_domain_sf"/>
</dbReference>
<feature type="compositionally biased region" description="Low complexity" evidence="3">
    <location>
        <begin position="159"/>
        <end position="169"/>
    </location>
</feature>
<dbReference type="GO" id="GO:0045292">
    <property type="term" value="P:mRNA cis splicing, via spliceosome"/>
    <property type="evidence" value="ECO:0007669"/>
    <property type="project" value="UniProtKB-UniRule"/>
</dbReference>
<dbReference type="OrthoDB" id="5411533at2759"/>
<dbReference type="SMART" id="SM00361">
    <property type="entry name" value="RRM_1"/>
    <property type="match status" value="1"/>
</dbReference>
<dbReference type="FunFam" id="3.30.70.330:FF:001560">
    <property type="entry name" value="RNA Binding Motif protein homolog"/>
    <property type="match status" value="1"/>
</dbReference>
<dbReference type="Proteomes" id="UP001152747">
    <property type="component" value="Unassembled WGS sequence"/>
</dbReference>
<proteinExistence type="predicted"/>
<comment type="caution">
    <text evidence="5">The sequence shown here is derived from an EMBL/GenBank/DDBJ whole genome shotgun (WGS) entry which is preliminary data.</text>
</comment>
<keyword evidence="2" id="KW-0747">Spliceosome</keyword>
<keyword evidence="2" id="KW-0508">mRNA splicing</keyword>
<feature type="domain" description="G-patch" evidence="4">
    <location>
        <begin position="208"/>
        <end position="248"/>
    </location>
</feature>
<keyword evidence="2" id="KW-0507">mRNA processing</keyword>
<feature type="region of interest" description="Disordered" evidence="3">
    <location>
        <begin position="138"/>
        <end position="199"/>
    </location>
</feature>
<comment type="subunit">
    <text evidence="2">Associates with the spliceosome.</text>
</comment>
<evidence type="ECO:0000256" key="1">
    <source>
        <dbReference type="ARBA" id="ARBA00022884"/>
    </source>
</evidence>
<dbReference type="InterPro" id="IPR003954">
    <property type="entry name" value="RRM_euk-type"/>
</dbReference>
<dbReference type="GO" id="GO:0000380">
    <property type="term" value="P:alternative mRNA splicing, via spliceosome"/>
    <property type="evidence" value="ECO:0007669"/>
    <property type="project" value="TreeGrafter"/>
</dbReference>
<dbReference type="Gene3D" id="3.30.70.330">
    <property type="match status" value="1"/>
</dbReference>
<dbReference type="SMART" id="SM00443">
    <property type="entry name" value="G_patch"/>
    <property type="match status" value="1"/>
</dbReference>
<accession>A0A9P1IQ90</accession>
<dbReference type="PIRSF" id="PIRSF031066">
    <property type="entry name" value="Splicing_factor_SPF45"/>
    <property type="match status" value="1"/>
</dbReference>
<dbReference type="Pfam" id="PF00076">
    <property type="entry name" value="RRM_1"/>
    <property type="match status" value="1"/>
</dbReference>
<evidence type="ECO:0000259" key="4">
    <source>
        <dbReference type="PROSITE" id="PS50174"/>
    </source>
</evidence>
<dbReference type="GO" id="GO:0005654">
    <property type="term" value="C:nucleoplasm"/>
    <property type="evidence" value="ECO:0007669"/>
    <property type="project" value="UniProtKB-UniRule"/>
</dbReference>
<dbReference type="EMBL" id="CANHGI010000004">
    <property type="protein sequence ID" value="CAI5449166.1"/>
    <property type="molecule type" value="Genomic_DNA"/>
</dbReference>
<dbReference type="PROSITE" id="PS50174">
    <property type="entry name" value="G_PATCH"/>
    <property type="match status" value="1"/>
</dbReference>
<dbReference type="PANTHER" id="PTHR13288">
    <property type="entry name" value="SPLICING FACTOR 45 SPF45"/>
    <property type="match status" value="1"/>
</dbReference>
<dbReference type="Pfam" id="PF01585">
    <property type="entry name" value="G-patch"/>
    <property type="match status" value="1"/>
</dbReference>
<dbReference type="PANTHER" id="PTHR13288:SF8">
    <property type="entry name" value="SPLICING FACTOR 45"/>
    <property type="match status" value="1"/>
</dbReference>
<dbReference type="InterPro" id="IPR040052">
    <property type="entry name" value="RBM17"/>
</dbReference>
<evidence type="ECO:0000313" key="6">
    <source>
        <dbReference type="Proteomes" id="UP001152747"/>
    </source>
</evidence>
<evidence type="ECO:0000313" key="5">
    <source>
        <dbReference type="EMBL" id="CAI5449166.1"/>
    </source>
</evidence>
<evidence type="ECO:0000256" key="3">
    <source>
        <dbReference type="SAM" id="MobiDB-lite"/>
    </source>
</evidence>
<keyword evidence="6" id="KW-1185">Reference proteome</keyword>
<dbReference type="GO" id="GO:0003723">
    <property type="term" value="F:RNA binding"/>
    <property type="evidence" value="ECO:0007669"/>
    <property type="project" value="UniProtKB-UniRule"/>
</dbReference>
<feature type="compositionally biased region" description="Basic and acidic residues" evidence="3">
    <location>
        <begin position="138"/>
        <end position="154"/>
    </location>
</feature>
<dbReference type="SUPFAM" id="SSF54928">
    <property type="entry name" value="RNA-binding domain, RBD"/>
    <property type="match status" value="1"/>
</dbReference>
<protein>
    <recommendedName>
        <fullName evidence="2">Splicing factor 45</fullName>
    </recommendedName>
    <alternativeName>
        <fullName evidence="2">RNA-binding motif protein 17</fullName>
    </alternativeName>
</protein>